<evidence type="ECO:0000313" key="4">
    <source>
        <dbReference type="EMBL" id="MFD1410306.1"/>
    </source>
</evidence>
<dbReference type="InterPro" id="IPR000600">
    <property type="entry name" value="ROK"/>
</dbReference>
<sequence length="384" mass="43387">MMQSNKNLVRVLNEQRVLQQAFNYGPISRSQISKNLNLNKVTVSDIVASLIDQAYLIELGQGDSTKNGGRKPTLLKFNAQLGYVVNFDLGYDYIDRMFNLMDGRVISVERYPAKDMSIEDRLELMASLVHTERLQTDVPLLGVSVAVHGIIDHNQVLYTPFIDFKGLDIAKILEEKLEVPVLLENEANLSVIYERDFESRDDIDNIVCISIHKGIGAGIIINNDLYTGKHGEAGEIGHQIIYDQDFMNHREPNTIEKYCSEDSVLDTIRQVTKQPDIQAADISKLYYQNDAQVHLIADDFCFYIANIIYNTIVTFDPKRVALNSSLVSAIPELLTKIKLNIPHLTNDETQVDVVDNVRNATMLGGCSMIIHHILELKSGQLFFR</sequence>
<dbReference type="Proteomes" id="UP001597191">
    <property type="component" value="Unassembled WGS sequence"/>
</dbReference>
<evidence type="ECO:0000256" key="3">
    <source>
        <dbReference type="ARBA" id="ARBA00022629"/>
    </source>
</evidence>
<keyword evidence="5" id="KW-1185">Reference proteome</keyword>
<comment type="similarity">
    <text evidence="2">Belongs to the ROK (NagC/XylR) family.</text>
</comment>
<dbReference type="PANTHER" id="PTHR18964:SF149">
    <property type="entry name" value="BIFUNCTIONAL UDP-N-ACETYLGLUCOSAMINE 2-EPIMERASE_N-ACETYLMANNOSAMINE KINASE"/>
    <property type="match status" value="1"/>
</dbReference>
<protein>
    <submittedName>
        <fullName evidence="4">ROK family protein</fullName>
    </submittedName>
</protein>
<organism evidence="4 5">
    <name type="scientific">Lapidilactobacillus gannanensis</name>
    <dbReference type="NCBI Taxonomy" id="2486002"/>
    <lineage>
        <taxon>Bacteria</taxon>
        <taxon>Bacillati</taxon>
        <taxon>Bacillota</taxon>
        <taxon>Bacilli</taxon>
        <taxon>Lactobacillales</taxon>
        <taxon>Lactobacillaceae</taxon>
        <taxon>Lapidilactobacillus</taxon>
    </lineage>
</organism>
<evidence type="ECO:0000256" key="1">
    <source>
        <dbReference type="ARBA" id="ARBA00002486"/>
    </source>
</evidence>
<dbReference type="RefSeq" id="WP_125646763.1">
    <property type="nucleotide sequence ID" value="NZ_JBHTOH010000014.1"/>
</dbReference>
<evidence type="ECO:0000256" key="2">
    <source>
        <dbReference type="ARBA" id="ARBA00006479"/>
    </source>
</evidence>
<proteinExistence type="inferred from homology"/>
<dbReference type="InterPro" id="IPR049874">
    <property type="entry name" value="ROK_cs"/>
</dbReference>
<dbReference type="PROSITE" id="PS01125">
    <property type="entry name" value="ROK"/>
    <property type="match status" value="1"/>
</dbReference>
<evidence type="ECO:0000313" key="5">
    <source>
        <dbReference type="Proteomes" id="UP001597191"/>
    </source>
</evidence>
<comment type="function">
    <text evidence="1">Transcriptional repressor of xylose-utilizing enzymes.</text>
</comment>
<name>A0ABW4BKK9_9LACO</name>
<dbReference type="Gene3D" id="3.30.420.40">
    <property type="match status" value="2"/>
</dbReference>
<dbReference type="EMBL" id="JBHTOH010000014">
    <property type="protein sequence ID" value="MFD1410306.1"/>
    <property type="molecule type" value="Genomic_DNA"/>
</dbReference>
<keyword evidence="3" id="KW-0119">Carbohydrate metabolism</keyword>
<gene>
    <name evidence="4" type="ORF">ACFQ4R_01535</name>
</gene>
<reference evidence="5" key="1">
    <citation type="journal article" date="2019" name="Int. J. Syst. Evol. Microbiol.">
        <title>The Global Catalogue of Microorganisms (GCM) 10K type strain sequencing project: providing services to taxonomists for standard genome sequencing and annotation.</title>
        <authorList>
            <consortium name="The Broad Institute Genomics Platform"/>
            <consortium name="The Broad Institute Genome Sequencing Center for Infectious Disease"/>
            <person name="Wu L."/>
            <person name="Ma J."/>
        </authorList>
    </citation>
    <scope>NUCLEOTIDE SEQUENCE [LARGE SCALE GENOMIC DNA]</scope>
    <source>
        <strain evidence="5">CCM 8937</strain>
    </source>
</reference>
<dbReference type="PANTHER" id="PTHR18964">
    <property type="entry name" value="ROK (REPRESSOR, ORF, KINASE) FAMILY"/>
    <property type="match status" value="1"/>
</dbReference>
<comment type="caution">
    <text evidence="4">The sequence shown here is derived from an EMBL/GenBank/DDBJ whole genome shotgun (WGS) entry which is preliminary data.</text>
</comment>
<dbReference type="InterPro" id="IPR036390">
    <property type="entry name" value="WH_DNA-bd_sf"/>
</dbReference>
<dbReference type="SUPFAM" id="SSF46785">
    <property type="entry name" value="Winged helix' DNA-binding domain"/>
    <property type="match status" value="1"/>
</dbReference>
<dbReference type="SUPFAM" id="SSF53067">
    <property type="entry name" value="Actin-like ATPase domain"/>
    <property type="match status" value="1"/>
</dbReference>
<dbReference type="InterPro" id="IPR043129">
    <property type="entry name" value="ATPase_NBD"/>
</dbReference>
<dbReference type="Pfam" id="PF00480">
    <property type="entry name" value="ROK"/>
    <property type="match status" value="1"/>
</dbReference>
<keyword evidence="3" id="KW-0859">Xylose metabolism</keyword>
<accession>A0ABW4BKK9</accession>
<dbReference type="Gene3D" id="1.10.10.10">
    <property type="entry name" value="Winged helix-like DNA-binding domain superfamily/Winged helix DNA-binding domain"/>
    <property type="match status" value="1"/>
</dbReference>
<dbReference type="InterPro" id="IPR036388">
    <property type="entry name" value="WH-like_DNA-bd_sf"/>
</dbReference>